<feature type="transmembrane region" description="Helical" evidence="3">
    <location>
        <begin position="506"/>
        <end position="525"/>
    </location>
</feature>
<keyword evidence="3" id="KW-0472">Membrane</keyword>
<dbReference type="OrthoDB" id="4233379at2"/>
<evidence type="ECO:0000256" key="3">
    <source>
        <dbReference type="SAM" id="Phobius"/>
    </source>
</evidence>
<feature type="coiled-coil region" evidence="1">
    <location>
        <begin position="261"/>
        <end position="412"/>
    </location>
</feature>
<dbReference type="Gene3D" id="1.20.120.20">
    <property type="entry name" value="Apolipoprotein"/>
    <property type="match status" value="1"/>
</dbReference>
<sequence>MTPARTTTPRKPRGGAARPPAKSAAKPPAATAPKTPAAVVPATFTRPSADPVAADAADRAADIRDLAQAAADALLRSARRAADAELATAQQWTEEAEALRAAAEADAEMLTQRAEVAFRQVIDMANDHADLIRRSAAEDAAERREEAEEAARRRIAAAEQQAADLTRVAAEQADQIRAQAAEQARFDTAAAQEILARAEQAATETTDAAQQRAGQILAQADRDADALRERAEKRVEQTHKDAARQADTLIGDARTRADGLLEAARGQADELRRAAEEDAERVRVQVRRLREDADREIDQATDAAREVRAKAAADADQVRVQAEQEIRQQRTRSAAEAARLLQDATKDAEKILRQAEKAAAALGHESEQALAEAKKTEGQAERLRQLAAQDLEAAAEELRQATSRTVRKLERRRLKREARTAARAGKPTATARVKAFAKANARRLLAIVPITAPMAVAWTGQAGFAHDILGWIAPFTVLFAAAWELSTAFVAWMYHEARKVGDSGTLYRVSTWAFAIGAAVMNYWHASATVTGQKWDPVAHKMVDQLSYWDPTPRAVAFSVMSITGMVLWELYARLIHRSKLRADGKVAKSRPTIGAIRWARYPGHSFTAWSLAITDESLSTVELAWTAAANHRAMVRRTGLGTVRRIIAAAIGVGDWMPLRALPAVPNRTLIVAVSGSPNPAAVPQFAVRLTRPGSPNQPPKGPGGSPNPALPAARSGATGSRRELEAANRTTPTGEPAGTASEPRTAADQQRTVPDPDGSNRRSAAQELVDEQVRQVLALIEAVGYDTVDLDYVMANLGLKKTTAYHRLTDARREFANRTAA</sequence>
<accession>A0A9W6PNI7</accession>
<reference evidence="4" key="1">
    <citation type="submission" date="2023-02" db="EMBL/GenBank/DDBJ databases">
        <title>Kitasatospora phosalacinea NBRC 14362.</title>
        <authorList>
            <person name="Ichikawa N."/>
            <person name="Sato H."/>
            <person name="Tonouchi N."/>
        </authorList>
    </citation>
    <scope>NUCLEOTIDE SEQUENCE</scope>
    <source>
        <strain evidence="4">NBRC 14362</strain>
    </source>
</reference>
<dbReference type="RefSeq" id="WP_033252897.1">
    <property type="nucleotide sequence ID" value="NZ_BSRX01000047.1"/>
</dbReference>
<keyword evidence="3" id="KW-0812">Transmembrane</keyword>
<protein>
    <recommendedName>
        <fullName evidence="6">Large Ala/Glu-rich protein</fullName>
    </recommendedName>
</protein>
<proteinExistence type="predicted"/>
<evidence type="ECO:0000313" key="5">
    <source>
        <dbReference type="Proteomes" id="UP001165143"/>
    </source>
</evidence>
<feature type="transmembrane region" description="Helical" evidence="3">
    <location>
        <begin position="444"/>
        <end position="465"/>
    </location>
</feature>
<organism evidence="4 5">
    <name type="scientific">Kitasatospora phosalacinea</name>
    <dbReference type="NCBI Taxonomy" id="2065"/>
    <lineage>
        <taxon>Bacteria</taxon>
        <taxon>Bacillati</taxon>
        <taxon>Actinomycetota</taxon>
        <taxon>Actinomycetes</taxon>
        <taxon>Kitasatosporales</taxon>
        <taxon>Streptomycetaceae</taxon>
        <taxon>Kitasatospora</taxon>
    </lineage>
</organism>
<feature type="region of interest" description="Disordered" evidence="2">
    <location>
        <begin position="1"/>
        <end position="58"/>
    </location>
</feature>
<feature type="coiled-coil region" evidence="1">
    <location>
        <begin position="93"/>
        <end position="175"/>
    </location>
</feature>
<name>A0A9W6PNI7_9ACTN</name>
<evidence type="ECO:0000256" key="1">
    <source>
        <dbReference type="SAM" id="Coils"/>
    </source>
</evidence>
<feature type="region of interest" description="Disordered" evidence="2">
    <location>
        <begin position="691"/>
        <end position="767"/>
    </location>
</feature>
<evidence type="ECO:0008006" key="6">
    <source>
        <dbReference type="Google" id="ProtNLM"/>
    </source>
</evidence>
<evidence type="ECO:0000256" key="2">
    <source>
        <dbReference type="SAM" id="MobiDB-lite"/>
    </source>
</evidence>
<gene>
    <name evidence="4" type="ORF">Kpho01_61140</name>
</gene>
<feature type="transmembrane region" description="Helical" evidence="3">
    <location>
        <begin position="555"/>
        <end position="572"/>
    </location>
</feature>
<dbReference type="EMBL" id="BSRX01000047">
    <property type="protein sequence ID" value="GLW58103.1"/>
    <property type="molecule type" value="Genomic_DNA"/>
</dbReference>
<dbReference type="AlphaFoldDB" id="A0A9W6PNI7"/>
<comment type="caution">
    <text evidence="4">The sequence shown here is derived from an EMBL/GenBank/DDBJ whole genome shotgun (WGS) entry which is preliminary data.</text>
</comment>
<dbReference type="Proteomes" id="UP001165143">
    <property type="component" value="Unassembled WGS sequence"/>
</dbReference>
<keyword evidence="1" id="KW-0175">Coiled coil</keyword>
<feature type="transmembrane region" description="Helical" evidence="3">
    <location>
        <begin position="471"/>
        <end position="494"/>
    </location>
</feature>
<feature type="region of interest" description="Disordered" evidence="2">
    <location>
        <begin position="220"/>
        <end position="241"/>
    </location>
</feature>
<keyword evidence="3" id="KW-1133">Transmembrane helix</keyword>
<evidence type="ECO:0000313" key="4">
    <source>
        <dbReference type="EMBL" id="GLW58103.1"/>
    </source>
</evidence>
<feature type="compositionally biased region" description="Low complexity" evidence="2">
    <location>
        <begin position="14"/>
        <end position="55"/>
    </location>
</feature>